<dbReference type="Pfam" id="PF07679">
    <property type="entry name" value="I-set"/>
    <property type="match status" value="1"/>
</dbReference>
<keyword evidence="4" id="KW-0393">Immunoglobulin domain</keyword>
<keyword evidence="2" id="KW-0677">Repeat</keyword>
<dbReference type="PANTHER" id="PTHR12231:SF218">
    <property type="entry name" value="MICROFIBRILLAR-ASSOCIATED PROTEIN 3-LIKE"/>
    <property type="match status" value="1"/>
</dbReference>
<dbReference type="InterPro" id="IPR013783">
    <property type="entry name" value="Ig-like_fold"/>
</dbReference>
<evidence type="ECO:0000256" key="3">
    <source>
        <dbReference type="ARBA" id="ARBA00023157"/>
    </source>
</evidence>
<dbReference type="Pfam" id="PF13927">
    <property type="entry name" value="Ig_3"/>
    <property type="match status" value="1"/>
</dbReference>
<dbReference type="AlphaFoldDB" id="A0A1A6H588"/>
<dbReference type="SMART" id="SM00408">
    <property type="entry name" value="IGc2"/>
    <property type="match status" value="1"/>
</dbReference>
<evidence type="ECO:0000259" key="5">
    <source>
        <dbReference type="PROSITE" id="PS50835"/>
    </source>
</evidence>
<keyword evidence="3" id="KW-1015">Disulfide bond</keyword>
<dbReference type="CDD" id="cd00096">
    <property type="entry name" value="Ig"/>
    <property type="match status" value="1"/>
</dbReference>
<dbReference type="InterPro" id="IPR036179">
    <property type="entry name" value="Ig-like_dom_sf"/>
</dbReference>
<evidence type="ECO:0000313" key="7">
    <source>
        <dbReference type="Proteomes" id="UP000092124"/>
    </source>
</evidence>
<evidence type="ECO:0000313" key="6">
    <source>
        <dbReference type="EMBL" id="OBS73000.1"/>
    </source>
</evidence>
<organism evidence="6 7">
    <name type="scientific">Neotoma lepida</name>
    <name type="common">Desert woodrat</name>
    <dbReference type="NCBI Taxonomy" id="56216"/>
    <lineage>
        <taxon>Eukaryota</taxon>
        <taxon>Metazoa</taxon>
        <taxon>Chordata</taxon>
        <taxon>Craniata</taxon>
        <taxon>Vertebrata</taxon>
        <taxon>Euteleostomi</taxon>
        <taxon>Mammalia</taxon>
        <taxon>Eutheria</taxon>
        <taxon>Euarchontoglires</taxon>
        <taxon>Glires</taxon>
        <taxon>Rodentia</taxon>
        <taxon>Myomorpha</taxon>
        <taxon>Muroidea</taxon>
        <taxon>Cricetidae</taxon>
        <taxon>Neotominae</taxon>
        <taxon>Neotoma</taxon>
    </lineage>
</organism>
<dbReference type="GO" id="GO:0043005">
    <property type="term" value="C:neuron projection"/>
    <property type="evidence" value="ECO:0007669"/>
    <property type="project" value="TreeGrafter"/>
</dbReference>
<dbReference type="PANTHER" id="PTHR12231">
    <property type="entry name" value="CTX-RELATED TYPE I TRANSMEMBRANE PROTEIN"/>
    <property type="match status" value="1"/>
</dbReference>
<protein>
    <recommendedName>
        <fullName evidence="5">Ig-like domain-containing protein</fullName>
    </recommendedName>
</protein>
<reference evidence="6 7" key="1">
    <citation type="submission" date="2016-06" db="EMBL/GenBank/DDBJ databases">
        <title>The Draft Genome Sequence and Annotation of the Desert Woodrat Neotoma lepida.</title>
        <authorList>
            <person name="Campbell M."/>
            <person name="Oakeson K.F."/>
            <person name="Yandell M."/>
            <person name="Halpert J.R."/>
            <person name="Dearing D."/>
        </authorList>
    </citation>
    <scope>NUCLEOTIDE SEQUENCE [LARGE SCALE GENOMIC DNA]</scope>
    <source>
        <strain evidence="6">417</strain>
        <tissue evidence="6">Liver</tissue>
    </source>
</reference>
<evidence type="ECO:0000256" key="2">
    <source>
        <dbReference type="ARBA" id="ARBA00022737"/>
    </source>
</evidence>
<dbReference type="InterPro" id="IPR013098">
    <property type="entry name" value="Ig_I-set"/>
</dbReference>
<dbReference type="Gene3D" id="2.60.40.10">
    <property type="entry name" value="Immunoglobulins"/>
    <property type="match status" value="2"/>
</dbReference>
<feature type="domain" description="Ig-like" evidence="5">
    <location>
        <begin position="80"/>
        <end position="128"/>
    </location>
</feature>
<dbReference type="STRING" id="56216.A0A1A6H588"/>
<proteinExistence type="predicted"/>
<sequence length="128" mass="14080">MANNLLELDCQVTGSPPPTIMWLKDGQLIDERDGFKILLNGQKLVITQAQVSDTGLYQCVATNIAGDHRKEFEVTVHVPPTIKSSDLPEKTVVRYKPVTLQCIANGIPNPSITWLKDDQPVNTAQGNL</sequence>
<feature type="non-terminal residue" evidence="6">
    <location>
        <position position="128"/>
    </location>
</feature>
<comment type="caution">
    <text evidence="6">The sequence shown here is derived from an EMBL/GenBank/DDBJ whole genome shotgun (WGS) entry which is preliminary data.</text>
</comment>
<dbReference type="PROSITE" id="PS50835">
    <property type="entry name" value="IG_LIKE"/>
    <property type="match status" value="2"/>
</dbReference>
<dbReference type="InterPro" id="IPR051170">
    <property type="entry name" value="Neural/epithelial_adhesion"/>
</dbReference>
<accession>A0A1A6H588</accession>
<dbReference type="InterPro" id="IPR003598">
    <property type="entry name" value="Ig_sub2"/>
</dbReference>
<dbReference type="OrthoDB" id="2431000at2759"/>
<gene>
    <name evidence="6" type="ORF">A6R68_12423</name>
</gene>
<dbReference type="EMBL" id="LZPO01054904">
    <property type="protein sequence ID" value="OBS73000.1"/>
    <property type="molecule type" value="Genomic_DNA"/>
</dbReference>
<keyword evidence="7" id="KW-1185">Reference proteome</keyword>
<keyword evidence="1" id="KW-0732">Signal</keyword>
<evidence type="ECO:0000256" key="4">
    <source>
        <dbReference type="ARBA" id="ARBA00023319"/>
    </source>
</evidence>
<evidence type="ECO:0000256" key="1">
    <source>
        <dbReference type="ARBA" id="ARBA00022729"/>
    </source>
</evidence>
<dbReference type="SMART" id="SM00409">
    <property type="entry name" value="IG"/>
    <property type="match status" value="1"/>
</dbReference>
<feature type="domain" description="Ig-like" evidence="5">
    <location>
        <begin position="1"/>
        <end position="75"/>
    </location>
</feature>
<dbReference type="FunFam" id="2.60.40.10:FF:000285">
    <property type="entry name" value="Hemicentin 1"/>
    <property type="match status" value="1"/>
</dbReference>
<dbReference type="InterPro" id="IPR007110">
    <property type="entry name" value="Ig-like_dom"/>
</dbReference>
<dbReference type="InterPro" id="IPR003599">
    <property type="entry name" value="Ig_sub"/>
</dbReference>
<dbReference type="Proteomes" id="UP000092124">
    <property type="component" value="Unassembled WGS sequence"/>
</dbReference>
<dbReference type="SUPFAM" id="SSF48726">
    <property type="entry name" value="Immunoglobulin"/>
    <property type="match status" value="2"/>
</dbReference>
<name>A0A1A6H588_NEOLE</name>